<evidence type="ECO:0000313" key="3">
    <source>
        <dbReference type="EMBL" id="MFD1480060.1"/>
    </source>
</evidence>
<reference evidence="4" key="1">
    <citation type="journal article" date="2019" name="Int. J. Syst. Evol. Microbiol.">
        <title>The Global Catalogue of Microorganisms (GCM) 10K type strain sequencing project: providing services to taxonomists for standard genome sequencing and annotation.</title>
        <authorList>
            <consortium name="The Broad Institute Genomics Platform"/>
            <consortium name="The Broad Institute Genome Sequencing Center for Infectious Disease"/>
            <person name="Wu L."/>
            <person name="Ma J."/>
        </authorList>
    </citation>
    <scope>NUCLEOTIDE SEQUENCE [LARGE SCALE GENOMIC DNA]</scope>
    <source>
        <strain evidence="4">CCM 8875</strain>
    </source>
</reference>
<evidence type="ECO:0000256" key="2">
    <source>
        <dbReference type="SAM" id="MobiDB-lite"/>
    </source>
</evidence>
<dbReference type="Proteomes" id="UP001597302">
    <property type="component" value="Unassembled WGS sequence"/>
</dbReference>
<proteinExistence type="inferred from homology"/>
<dbReference type="EMBL" id="JBHTOQ010000003">
    <property type="protein sequence ID" value="MFD1480060.1"/>
    <property type="molecule type" value="Genomic_DNA"/>
</dbReference>
<comment type="caution">
    <text evidence="3">The sequence shown here is derived from an EMBL/GenBank/DDBJ whole genome shotgun (WGS) entry which is preliminary data.</text>
</comment>
<evidence type="ECO:0000256" key="1">
    <source>
        <dbReference type="ARBA" id="ARBA00005701"/>
    </source>
</evidence>
<name>A0ABW4DUV8_9RHOB</name>
<dbReference type="InterPro" id="IPR012875">
    <property type="entry name" value="SDHF4"/>
</dbReference>
<feature type="compositionally biased region" description="Low complexity" evidence="2">
    <location>
        <begin position="22"/>
        <end position="31"/>
    </location>
</feature>
<comment type="similarity">
    <text evidence="1">Belongs to the SDHAF4 family.</text>
</comment>
<feature type="region of interest" description="Disordered" evidence="2">
    <location>
        <begin position="1"/>
        <end position="56"/>
    </location>
</feature>
<accession>A0ABW4DUV8</accession>
<gene>
    <name evidence="3" type="ORF">ACFQ5P_02000</name>
</gene>
<protein>
    <submittedName>
        <fullName evidence="3">DUF1674 domain-containing protein</fullName>
    </submittedName>
</protein>
<organism evidence="3 4">
    <name type="scientific">Paracoccus nototheniae</name>
    <dbReference type="NCBI Taxonomy" id="2489002"/>
    <lineage>
        <taxon>Bacteria</taxon>
        <taxon>Pseudomonadati</taxon>
        <taxon>Pseudomonadota</taxon>
        <taxon>Alphaproteobacteria</taxon>
        <taxon>Rhodobacterales</taxon>
        <taxon>Paracoccaceae</taxon>
        <taxon>Paracoccus</taxon>
    </lineage>
</organism>
<keyword evidence="4" id="KW-1185">Reference proteome</keyword>
<dbReference type="RefSeq" id="WP_131575763.1">
    <property type="nucleotide sequence ID" value="NZ_CBCSAJ010000091.1"/>
</dbReference>
<sequence length="71" mass="7535">MSDDTGPNAAPQSTDLPPSDLPPAAARALAEAEARRKRQAGQILPVEYGGRDGPEAVRYGDWEKNGIAVDF</sequence>
<evidence type="ECO:0000313" key="4">
    <source>
        <dbReference type="Proteomes" id="UP001597302"/>
    </source>
</evidence>
<dbReference type="Pfam" id="PF07896">
    <property type="entry name" value="DUF1674"/>
    <property type="match status" value="1"/>
</dbReference>